<dbReference type="Proteomes" id="UP000198990">
    <property type="component" value="Unassembled WGS sequence"/>
</dbReference>
<dbReference type="STRING" id="228957.SAMN04488008_103272"/>
<dbReference type="OrthoDB" id="1491960at2"/>
<accession>A0A1H7NT15</accession>
<keyword evidence="3" id="KW-1185">Reference proteome</keyword>
<reference evidence="3" key="1">
    <citation type="submission" date="2016-10" db="EMBL/GenBank/DDBJ databases">
        <authorList>
            <person name="Varghese N."/>
            <person name="Submissions S."/>
        </authorList>
    </citation>
    <scope>NUCLEOTIDE SEQUENCE [LARGE SCALE GENOMIC DNA]</scope>
    <source>
        <strain evidence="3">DSM 16471</strain>
    </source>
</reference>
<evidence type="ECO:0000256" key="1">
    <source>
        <dbReference type="SAM" id="SignalP"/>
    </source>
</evidence>
<dbReference type="RefSeq" id="WP_143057798.1">
    <property type="nucleotide sequence ID" value="NZ_FNZN01000003.1"/>
</dbReference>
<evidence type="ECO:0000313" key="3">
    <source>
        <dbReference type="Proteomes" id="UP000198990"/>
    </source>
</evidence>
<feature type="signal peptide" evidence="1">
    <location>
        <begin position="1"/>
        <end position="26"/>
    </location>
</feature>
<protein>
    <submittedName>
        <fullName evidence="2">Uncharacterized protein</fullName>
    </submittedName>
</protein>
<dbReference type="EMBL" id="FNZN01000003">
    <property type="protein sequence ID" value="SEL26703.1"/>
    <property type="molecule type" value="Genomic_DNA"/>
</dbReference>
<organism evidence="2 3">
    <name type="scientific">Maribacter orientalis</name>
    <dbReference type="NCBI Taxonomy" id="228957"/>
    <lineage>
        <taxon>Bacteria</taxon>
        <taxon>Pseudomonadati</taxon>
        <taxon>Bacteroidota</taxon>
        <taxon>Flavobacteriia</taxon>
        <taxon>Flavobacteriales</taxon>
        <taxon>Flavobacteriaceae</taxon>
        <taxon>Maribacter</taxon>
    </lineage>
</organism>
<proteinExistence type="predicted"/>
<gene>
    <name evidence="2" type="ORF">SAMN04488008_103272</name>
</gene>
<keyword evidence="1" id="KW-0732">Signal</keyword>
<sequence length="111" mass="13157">MIYLKRIRLSFLLGCCVLLTISSLIAQNKTNDSFYQKGGKLYSVELEYVSGFDTSMETYSLKSEYGSILSKKPRFLWPFESLYNQWISGSEHRYRHTKNISREFWYRLSIV</sequence>
<name>A0A1H7NT15_9FLAO</name>
<feature type="chain" id="PRO_5011479959" evidence="1">
    <location>
        <begin position="27"/>
        <end position="111"/>
    </location>
</feature>
<dbReference type="AlphaFoldDB" id="A0A1H7NT15"/>
<evidence type="ECO:0000313" key="2">
    <source>
        <dbReference type="EMBL" id="SEL26703.1"/>
    </source>
</evidence>